<dbReference type="EC" id="3.1.3.48" evidence="2"/>
<evidence type="ECO:0000256" key="1">
    <source>
        <dbReference type="ARBA" id="ARBA00005750"/>
    </source>
</evidence>
<dbReference type="PANTHER" id="PTHR39181">
    <property type="entry name" value="TYROSINE-PROTEIN PHOSPHATASE YWQE"/>
    <property type="match status" value="1"/>
</dbReference>
<dbReference type="PANTHER" id="PTHR39181:SF1">
    <property type="entry name" value="TYROSINE-PROTEIN PHOSPHATASE YWQE"/>
    <property type="match status" value="1"/>
</dbReference>
<dbReference type="SUPFAM" id="SSF89550">
    <property type="entry name" value="PHP domain-like"/>
    <property type="match status" value="1"/>
</dbReference>
<dbReference type="InterPro" id="IPR016667">
    <property type="entry name" value="Caps_polysacc_synth_CpsB/CapC"/>
</dbReference>
<proteinExistence type="inferred from homology"/>
<comment type="caution">
    <text evidence="6">The sequence shown here is derived from an EMBL/GenBank/DDBJ whole genome shotgun (WGS) entry which is preliminary data.</text>
</comment>
<evidence type="ECO:0000313" key="6">
    <source>
        <dbReference type="EMBL" id="MSR93967.1"/>
    </source>
</evidence>
<gene>
    <name evidence="6" type="ORF">FYJ34_06790</name>
</gene>
<dbReference type="PIRSF" id="PIRSF016557">
    <property type="entry name" value="Caps_synth_CpsB"/>
    <property type="match status" value="1"/>
</dbReference>
<keyword evidence="4" id="KW-0904">Protein phosphatase</keyword>
<evidence type="ECO:0000256" key="5">
    <source>
        <dbReference type="ARBA" id="ARBA00051722"/>
    </source>
</evidence>
<evidence type="ECO:0000256" key="4">
    <source>
        <dbReference type="ARBA" id="ARBA00022912"/>
    </source>
</evidence>
<keyword evidence="7" id="KW-1185">Reference proteome</keyword>
<keyword evidence="3" id="KW-0378">Hydrolase</keyword>
<dbReference type="InterPro" id="IPR016195">
    <property type="entry name" value="Pol/histidinol_Pase-like"/>
</dbReference>
<evidence type="ECO:0000313" key="7">
    <source>
        <dbReference type="Proteomes" id="UP000434409"/>
    </source>
</evidence>
<dbReference type="RefSeq" id="WP_154477232.1">
    <property type="nucleotide sequence ID" value="NZ_JAQYBV010000086.1"/>
</dbReference>
<evidence type="ECO:0000256" key="2">
    <source>
        <dbReference type="ARBA" id="ARBA00013064"/>
    </source>
</evidence>
<dbReference type="AlphaFoldDB" id="A0A6N7V1C6"/>
<evidence type="ECO:0000256" key="3">
    <source>
        <dbReference type="ARBA" id="ARBA00022801"/>
    </source>
</evidence>
<dbReference type="Gene3D" id="3.20.20.140">
    <property type="entry name" value="Metal-dependent hydrolases"/>
    <property type="match status" value="1"/>
</dbReference>
<accession>A0A6N7V1C6</accession>
<name>A0A6N7V1C6_9FIRM</name>
<dbReference type="GO" id="GO:0004725">
    <property type="term" value="F:protein tyrosine phosphatase activity"/>
    <property type="evidence" value="ECO:0007669"/>
    <property type="project" value="UniProtKB-EC"/>
</dbReference>
<comment type="catalytic activity">
    <reaction evidence="5">
        <text>O-phospho-L-tyrosyl-[protein] + H2O = L-tyrosyl-[protein] + phosphate</text>
        <dbReference type="Rhea" id="RHEA:10684"/>
        <dbReference type="Rhea" id="RHEA-COMP:10136"/>
        <dbReference type="Rhea" id="RHEA-COMP:20101"/>
        <dbReference type="ChEBI" id="CHEBI:15377"/>
        <dbReference type="ChEBI" id="CHEBI:43474"/>
        <dbReference type="ChEBI" id="CHEBI:46858"/>
        <dbReference type="ChEBI" id="CHEBI:61978"/>
        <dbReference type="EC" id="3.1.3.48"/>
    </reaction>
</comment>
<reference evidence="6 7" key="1">
    <citation type="submission" date="2019-08" db="EMBL/GenBank/DDBJ databases">
        <title>In-depth cultivation of the pig gut microbiome towards novel bacterial diversity and tailored functional studies.</title>
        <authorList>
            <person name="Wylensek D."/>
            <person name="Hitch T.C.A."/>
            <person name="Clavel T."/>
        </authorList>
    </citation>
    <scope>NUCLEOTIDE SEQUENCE [LARGE SCALE GENOMIC DNA]</scope>
    <source>
        <strain evidence="6 7">68-1-5</strain>
    </source>
</reference>
<dbReference type="Pfam" id="PF19567">
    <property type="entry name" value="CpsB_CapC"/>
    <property type="match status" value="1"/>
</dbReference>
<sequence>MIDIHCHLLYGVDDGAKTWQESLELLQEAKAQGVEKIICTPHYREGMFVYRQESMKARFHRLKEIGDRLGIELFPGMECYGDDRLLVYLQQGRCITLAGSDYVLVEYSHDITKEELWRSCGNLTAHGYIPVVAHVERYHRVCKDTEFLKKLRELGGRIQINAGSVIGQHGWSCKGICRALLKEGVADIVASDTHGVKHRRNHMKQCRTYLAGKYGEMYAGDLMERIPQEILENR</sequence>
<dbReference type="GO" id="GO:0030145">
    <property type="term" value="F:manganese ion binding"/>
    <property type="evidence" value="ECO:0007669"/>
    <property type="project" value="InterPro"/>
</dbReference>
<protein>
    <recommendedName>
        <fullName evidence="2">protein-tyrosine-phosphatase</fullName>
        <ecNumber evidence="2">3.1.3.48</ecNumber>
    </recommendedName>
</protein>
<dbReference type="Proteomes" id="UP000434409">
    <property type="component" value="Unassembled WGS sequence"/>
</dbReference>
<comment type="similarity">
    <text evidence="1">Belongs to the metallo-dependent hydrolases superfamily. CpsB/CapC family.</text>
</comment>
<dbReference type="EMBL" id="VULY01000018">
    <property type="protein sequence ID" value="MSR93967.1"/>
    <property type="molecule type" value="Genomic_DNA"/>
</dbReference>
<organism evidence="6 7">
    <name type="scientific">Suipraeoptans intestinalis</name>
    <dbReference type="NCBI Taxonomy" id="2606628"/>
    <lineage>
        <taxon>Bacteria</taxon>
        <taxon>Bacillati</taxon>
        <taxon>Bacillota</taxon>
        <taxon>Clostridia</taxon>
        <taxon>Lachnospirales</taxon>
        <taxon>Lachnospiraceae</taxon>
        <taxon>Suipraeoptans</taxon>
    </lineage>
</organism>